<organism evidence="1 2">
    <name type="scientific">Limnobacter litoralis</name>
    <dbReference type="NCBI Taxonomy" id="481366"/>
    <lineage>
        <taxon>Bacteria</taxon>
        <taxon>Pseudomonadati</taxon>
        <taxon>Pseudomonadota</taxon>
        <taxon>Betaproteobacteria</taxon>
        <taxon>Burkholderiales</taxon>
        <taxon>Burkholderiaceae</taxon>
        <taxon>Limnobacter</taxon>
    </lineage>
</organism>
<reference evidence="2" key="1">
    <citation type="journal article" date="2019" name="Int. J. Syst. Evol. Microbiol.">
        <title>The Global Catalogue of Microorganisms (GCM) 10K type strain sequencing project: providing services to taxonomists for standard genome sequencing and annotation.</title>
        <authorList>
            <consortium name="The Broad Institute Genomics Platform"/>
            <consortium name="The Broad Institute Genome Sequencing Center for Infectious Disease"/>
            <person name="Wu L."/>
            <person name="Ma J."/>
        </authorList>
    </citation>
    <scope>NUCLEOTIDE SEQUENCE [LARGE SCALE GENOMIC DNA]</scope>
    <source>
        <strain evidence="2">NBRC 105857</strain>
    </source>
</reference>
<gene>
    <name evidence="1" type="ORF">GCM10007875_08090</name>
</gene>
<dbReference type="EMBL" id="BSOJ01000008">
    <property type="protein sequence ID" value="GLR25721.1"/>
    <property type="molecule type" value="Genomic_DNA"/>
</dbReference>
<accession>A0ABQ5YR21</accession>
<dbReference type="Proteomes" id="UP001156664">
    <property type="component" value="Unassembled WGS sequence"/>
</dbReference>
<evidence type="ECO:0000313" key="1">
    <source>
        <dbReference type="EMBL" id="GLR25721.1"/>
    </source>
</evidence>
<protein>
    <submittedName>
        <fullName evidence="1">Uncharacterized protein</fullName>
    </submittedName>
</protein>
<dbReference type="RefSeq" id="WP_284280158.1">
    <property type="nucleotide sequence ID" value="NZ_BSOJ01000008.1"/>
</dbReference>
<comment type="caution">
    <text evidence="1">The sequence shown here is derived from an EMBL/GenBank/DDBJ whole genome shotgun (WGS) entry which is preliminary data.</text>
</comment>
<name>A0ABQ5YR21_9BURK</name>
<sequence length="228" mass="25733">MDVPDLSKLSDDERLALVRKIAAEISGSLPKELYAGSFTLNSKLPYKVCSFREVLIHRVSDLADSSIELLVGGNLVPAFVMVRSVMETTAMMYWMHEKSRGFLKKRDENAFDEFLMKGMLGSKDGTTRQTSYNILTAVDHLNKEFDGIRGMYDQLCEFTHPNWSGVMGAYSVIEKEKFLLHLGKHHRKPLLAVGLAPLIASLAIFREYYNSTAALLKDINDSYEQKSI</sequence>
<keyword evidence="2" id="KW-1185">Reference proteome</keyword>
<evidence type="ECO:0000313" key="2">
    <source>
        <dbReference type="Proteomes" id="UP001156664"/>
    </source>
</evidence>
<proteinExistence type="predicted"/>